<dbReference type="Proteomes" id="UP001174677">
    <property type="component" value="Unassembled WGS sequence"/>
</dbReference>
<dbReference type="InterPro" id="IPR025836">
    <property type="entry name" value="Zn_knuckle_CX2CX4HX4C"/>
</dbReference>
<feature type="domain" description="DUF4283" evidence="1">
    <location>
        <begin position="2"/>
        <end position="46"/>
    </location>
</feature>
<sequence length="125" mass="14740">MKELSNNLFLFQFFHELDVERMVKGGPWTFNQHLLLLKELGKGENPLQVSLVMMVIWVQAHDIPVGYKTKRLAKRIRVNIDARLPFKRHMKLTNKDGGSNWINFQYERLLSFCFFCGIIGHTDKF</sequence>
<proteinExistence type="predicted"/>
<name>A0ABQ9KB86_HEVBR</name>
<dbReference type="PANTHER" id="PTHR31286">
    <property type="entry name" value="GLYCINE-RICH CELL WALL STRUCTURAL PROTEIN 1.8-LIKE"/>
    <property type="match status" value="1"/>
</dbReference>
<comment type="caution">
    <text evidence="3">The sequence shown here is derived from an EMBL/GenBank/DDBJ whole genome shotgun (WGS) entry which is preliminary data.</text>
</comment>
<protein>
    <recommendedName>
        <fullName evidence="5">DUF4283 domain-containing protein</fullName>
    </recommendedName>
</protein>
<gene>
    <name evidence="3" type="ORF">P3X46_035060</name>
</gene>
<evidence type="ECO:0000313" key="4">
    <source>
        <dbReference type="Proteomes" id="UP001174677"/>
    </source>
</evidence>
<organism evidence="3 4">
    <name type="scientific">Hevea brasiliensis</name>
    <name type="common">Para rubber tree</name>
    <name type="synonym">Siphonia brasiliensis</name>
    <dbReference type="NCBI Taxonomy" id="3981"/>
    <lineage>
        <taxon>Eukaryota</taxon>
        <taxon>Viridiplantae</taxon>
        <taxon>Streptophyta</taxon>
        <taxon>Embryophyta</taxon>
        <taxon>Tracheophyta</taxon>
        <taxon>Spermatophyta</taxon>
        <taxon>Magnoliopsida</taxon>
        <taxon>eudicotyledons</taxon>
        <taxon>Gunneridae</taxon>
        <taxon>Pentapetalae</taxon>
        <taxon>rosids</taxon>
        <taxon>fabids</taxon>
        <taxon>Malpighiales</taxon>
        <taxon>Euphorbiaceae</taxon>
        <taxon>Crotonoideae</taxon>
        <taxon>Micrandreae</taxon>
        <taxon>Hevea</taxon>
    </lineage>
</organism>
<dbReference type="InterPro" id="IPR025558">
    <property type="entry name" value="DUF4283"/>
</dbReference>
<dbReference type="PANTHER" id="PTHR31286:SF153">
    <property type="entry name" value="DUF4283 DOMAIN PROTEIN"/>
    <property type="match status" value="1"/>
</dbReference>
<evidence type="ECO:0000313" key="3">
    <source>
        <dbReference type="EMBL" id="KAJ9130006.1"/>
    </source>
</evidence>
<evidence type="ECO:0000259" key="2">
    <source>
        <dbReference type="Pfam" id="PF14392"/>
    </source>
</evidence>
<dbReference type="Pfam" id="PF14392">
    <property type="entry name" value="zf-CCHC_4"/>
    <property type="match status" value="1"/>
</dbReference>
<evidence type="ECO:0000259" key="1">
    <source>
        <dbReference type="Pfam" id="PF14111"/>
    </source>
</evidence>
<dbReference type="Pfam" id="PF14111">
    <property type="entry name" value="DUF4283"/>
    <property type="match status" value="1"/>
</dbReference>
<dbReference type="InterPro" id="IPR040256">
    <property type="entry name" value="At4g02000-like"/>
</dbReference>
<dbReference type="EMBL" id="JARPOI010000084">
    <property type="protein sequence ID" value="KAJ9130006.1"/>
    <property type="molecule type" value="Genomic_DNA"/>
</dbReference>
<feature type="domain" description="Zinc knuckle CX2CX4HX4C" evidence="2">
    <location>
        <begin position="80"/>
        <end position="125"/>
    </location>
</feature>
<accession>A0ABQ9KB86</accession>
<keyword evidence="4" id="KW-1185">Reference proteome</keyword>
<evidence type="ECO:0008006" key="5">
    <source>
        <dbReference type="Google" id="ProtNLM"/>
    </source>
</evidence>
<reference evidence="3 4" key="1">
    <citation type="journal article" date="2023" name="Plant Biotechnol. J.">
        <title>Chromosome-level wild Hevea brasiliensis genome provides new tools for genomic-assisted breeding and valuable loci to elevate rubber yield.</title>
        <authorList>
            <person name="Cheng H."/>
            <person name="Song X."/>
            <person name="Hu Y."/>
            <person name="Wu T."/>
            <person name="Yang Q."/>
            <person name="An Z."/>
            <person name="Feng S."/>
            <person name="Deng Z."/>
            <person name="Wu W."/>
            <person name="Zeng X."/>
            <person name="Tu M."/>
            <person name="Wang X."/>
            <person name="Huang H."/>
        </authorList>
    </citation>
    <scope>NUCLEOTIDE SEQUENCE [LARGE SCALE GENOMIC DNA]</scope>
    <source>
        <strain evidence="3">MT/VB/25A 57/8</strain>
    </source>
</reference>